<dbReference type="EMBL" id="QZAB01000172">
    <property type="protein sequence ID" value="RQD88976.1"/>
    <property type="molecule type" value="Genomic_DNA"/>
</dbReference>
<keyword evidence="2" id="KW-0687">Ribonucleoprotein</keyword>
<dbReference type="GO" id="GO:0005840">
    <property type="term" value="C:ribosome"/>
    <property type="evidence" value="ECO:0007669"/>
    <property type="project" value="UniProtKB-KW"/>
</dbReference>
<proteinExistence type="predicted"/>
<dbReference type="Pfam" id="PF00164">
    <property type="entry name" value="Ribosom_S12_S23"/>
    <property type="match status" value="1"/>
</dbReference>
<evidence type="ECO:0000313" key="3">
    <source>
        <dbReference type="EMBL" id="RQD88976.1"/>
    </source>
</evidence>
<accession>A0A424Z3A4</accession>
<dbReference type="Proteomes" id="UP000284763">
    <property type="component" value="Unassembled WGS sequence"/>
</dbReference>
<sequence>GDIPGVRFKVTAVNNVSLNEMVIGRKEKPRR</sequence>
<comment type="caution">
    <text evidence="3">The sequence shown here is derived from an EMBL/GenBank/DDBJ whole genome shotgun (WGS) entry which is preliminary data.</text>
</comment>
<protein>
    <submittedName>
        <fullName evidence="3">30S ribosomal protein S12</fullName>
    </submittedName>
</protein>
<dbReference type="GO" id="GO:0006412">
    <property type="term" value="P:translation"/>
    <property type="evidence" value="ECO:0007669"/>
    <property type="project" value="InterPro"/>
</dbReference>
<dbReference type="GO" id="GO:1990904">
    <property type="term" value="C:ribonucleoprotein complex"/>
    <property type="evidence" value="ECO:0007669"/>
    <property type="project" value="UniProtKB-KW"/>
</dbReference>
<feature type="non-terminal residue" evidence="3">
    <location>
        <position position="1"/>
    </location>
</feature>
<name>A0A424Z3A4_9EURY</name>
<reference evidence="3 4" key="1">
    <citation type="submission" date="2018-08" db="EMBL/GenBank/DDBJ databases">
        <title>The metabolism and importance of syntrophic acetate oxidation coupled to methane or sulfide production in haloalkaline environments.</title>
        <authorList>
            <person name="Timmers P.H.A."/>
            <person name="Vavourakis C.D."/>
            <person name="Sorokin D.Y."/>
            <person name="Sinninghe Damste J.S."/>
            <person name="Muyzer G."/>
            <person name="Stams A.J.M."/>
            <person name="Plugge C.M."/>
        </authorList>
    </citation>
    <scope>NUCLEOTIDE SEQUENCE [LARGE SCALE GENOMIC DNA]</scope>
    <source>
        <strain evidence="3">MSAO_Arc3</strain>
    </source>
</reference>
<keyword evidence="1 3" id="KW-0689">Ribosomal protein</keyword>
<gene>
    <name evidence="3" type="primary">rps12P</name>
    <name evidence="3" type="ORF">D5R95_02605</name>
</gene>
<evidence type="ECO:0000256" key="2">
    <source>
        <dbReference type="ARBA" id="ARBA00023274"/>
    </source>
</evidence>
<evidence type="ECO:0000256" key="1">
    <source>
        <dbReference type="ARBA" id="ARBA00022980"/>
    </source>
</evidence>
<evidence type="ECO:0000313" key="4">
    <source>
        <dbReference type="Proteomes" id="UP000284763"/>
    </source>
</evidence>
<dbReference type="AlphaFoldDB" id="A0A424Z3A4"/>
<organism evidence="3 4">
    <name type="scientific">Methanosalsum natronophilum</name>
    <dbReference type="NCBI Taxonomy" id="768733"/>
    <lineage>
        <taxon>Archaea</taxon>
        <taxon>Methanobacteriati</taxon>
        <taxon>Methanobacteriota</taxon>
        <taxon>Stenosarchaea group</taxon>
        <taxon>Methanomicrobia</taxon>
        <taxon>Methanosarcinales</taxon>
        <taxon>Methanosarcinaceae</taxon>
        <taxon>Methanosalsum</taxon>
    </lineage>
</organism>
<dbReference type="InterPro" id="IPR006032">
    <property type="entry name" value="Ribosomal_uS12"/>
</dbReference>
<dbReference type="GO" id="GO:0003735">
    <property type="term" value="F:structural constituent of ribosome"/>
    <property type="evidence" value="ECO:0007669"/>
    <property type="project" value="InterPro"/>
</dbReference>